<dbReference type="EMBL" id="LRGB01006017">
    <property type="protein sequence ID" value="KZS01845.1"/>
    <property type="molecule type" value="Genomic_DNA"/>
</dbReference>
<comment type="function">
    <text evidence="3">Plays an important role in regulating intracellular signaling events associated with erythroid terminal differentiation.</text>
</comment>
<organism evidence="5 6">
    <name type="scientific">Daphnia magna</name>
    <dbReference type="NCBI Taxonomy" id="35525"/>
    <lineage>
        <taxon>Eukaryota</taxon>
        <taxon>Metazoa</taxon>
        <taxon>Ecdysozoa</taxon>
        <taxon>Arthropoda</taxon>
        <taxon>Crustacea</taxon>
        <taxon>Branchiopoda</taxon>
        <taxon>Diplostraca</taxon>
        <taxon>Cladocera</taxon>
        <taxon>Anomopoda</taxon>
        <taxon>Daphniidae</taxon>
        <taxon>Daphnia</taxon>
    </lineage>
</organism>
<keyword evidence="6" id="KW-1185">Reference proteome</keyword>
<evidence type="ECO:0000313" key="5">
    <source>
        <dbReference type="EMBL" id="KZS01845.1"/>
    </source>
</evidence>
<dbReference type="InterPro" id="IPR002110">
    <property type="entry name" value="Ankyrin_rpt"/>
</dbReference>
<dbReference type="Pfam" id="PF13637">
    <property type="entry name" value="Ank_4"/>
    <property type="match status" value="1"/>
</dbReference>
<gene>
    <name evidence="5" type="ORF">APZ42_001372</name>
</gene>
<dbReference type="OrthoDB" id="6370255at2759"/>
<keyword evidence="2" id="KW-0040">ANK repeat</keyword>
<evidence type="ECO:0000256" key="3">
    <source>
        <dbReference type="ARBA" id="ARBA00037385"/>
    </source>
</evidence>
<feature type="non-terminal residue" evidence="5">
    <location>
        <position position="1"/>
    </location>
</feature>
<comment type="caution">
    <text evidence="5">The sequence shown here is derived from an EMBL/GenBank/DDBJ whole genome shotgun (WGS) entry which is preliminary data.</text>
</comment>
<dbReference type="PANTHER" id="PTHR24197:SF44">
    <property type="entry name" value="ANKYRIN REPEAT DOMAIN-CONTAINING PROTEIN 54"/>
    <property type="match status" value="1"/>
</dbReference>
<sequence>QVLETPSKELQIAVIRLFLELGADPNATDADGLTPLHWLSMYSKDFGQAQVVMEHGGHIDQADYNRQTPLMHFRQWHRQTPLMHFRQWHRVFDRMPDPRLQALLHTVLPLSCLAAQVLRQNQILFDVKEIPATLHSFVRRH</sequence>
<evidence type="ECO:0000256" key="2">
    <source>
        <dbReference type="ARBA" id="ARBA00023043"/>
    </source>
</evidence>
<reference evidence="5 6" key="1">
    <citation type="submission" date="2016-03" db="EMBL/GenBank/DDBJ databases">
        <title>EvidentialGene: Evidence-directed Construction of Genes on Genomes.</title>
        <authorList>
            <person name="Gilbert D.G."/>
            <person name="Choi J.-H."/>
            <person name="Mockaitis K."/>
            <person name="Colbourne J."/>
            <person name="Pfrender M."/>
        </authorList>
    </citation>
    <scope>NUCLEOTIDE SEQUENCE [LARGE SCALE GENOMIC DNA]</scope>
    <source>
        <strain evidence="5 6">Xinb3</strain>
        <tissue evidence="5">Complete organism</tissue>
    </source>
</reference>
<dbReference type="InterPro" id="IPR036770">
    <property type="entry name" value="Ankyrin_rpt-contain_sf"/>
</dbReference>
<keyword evidence="1" id="KW-0677">Repeat</keyword>
<name>A0A164J151_9CRUS</name>
<dbReference type="Proteomes" id="UP000076858">
    <property type="component" value="Unassembled WGS sequence"/>
</dbReference>
<proteinExistence type="predicted"/>
<dbReference type="Gene3D" id="1.25.40.20">
    <property type="entry name" value="Ankyrin repeat-containing domain"/>
    <property type="match status" value="1"/>
</dbReference>
<protein>
    <recommendedName>
        <fullName evidence="4">Ankyrin repeat domain-containing protein 54</fullName>
    </recommendedName>
</protein>
<dbReference type="SUPFAM" id="SSF48403">
    <property type="entry name" value="Ankyrin repeat"/>
    <property type="match status" value="1"/>
</dbReference>
<evidence type="ECO:0000256" key="1">
    <source>
        <dbReference type="ARBA" id="ARBA00022737"/>
    </source>
</evidence>
<evidence type="ECO:0000313" key="6">
    <source>
        <dbReference type="Proteomes" id="UP000076858"/>
    </source>
</evidence>
<dbReference type="AlphaFoldDB" id="A0A164J151"/>
<dbReference type="STRING" id="35525.A0A164J151"/>
<evidence type="ECO:0000256" key="4">
    <source>
        <dbReference type="ARBA" id="ARBA00039237"/>
    </source>
</evidence>
<accession>A0A164J151</accession>
<dbReference type="PANTHER" id="PTHR24197">
    <property type="entry name" value="ANKYRIN REPEAT DOMAIN-CONTAINING PROTEIN 61"/>
    <property type="match status" value="1"/>
</dbReference>